<dbReference type="GO" id="GO:0005737">
    <property type="term" value="C:cytoplasm"/>
    <property type="evidence" value="ECO:0007669"/>
    <property type="project" value="TreeGrafter"/>
</dbReference>
<dbReference type="Pfam" id="PF02148">
    <property type="entry name" value="zf-UBP"/>
    <property type="match status" value="1"/>
</dbReference>
<dbReference type="Proteomes" id="UP000054937">
    <property type="component" value="Unassembled WGS sequence"/>
</dbReference>
<keyword evidence="1" id="KW-0479">Metal-binding</keyword>
<dbReference type="SUPFAM" id="SSF57850">
    <property type="entry name" value="RING/U-box"/>
    <property type="match status" value="2"/>
</dbReference>
<dbReference type="PROSITE" id="PS00028">
    <property type="entry name" value="ZINC_FINGER_C2H2_1"/>
    <property type="match status" value="1"/>
</dbReference>
<dbReference type="PANTHER" id="PTHR24007">
    <property type="entry name" value="BRCA1-ASSOCIATED PROTEIN"/>
    <property type="match status" value="1"/>
</dbReference>
<dbReference type="InterPro" id="IPR013083">
    <property type="entry name" value="Znf_RING/FYVE/PHD"/>
</dbReference>
<dbReference type="GO" id="GO:0007265">
    <property type="term" value="P:Ras protein signal transduction"/>
    <property type="evidence" value="ECO:0007669"/>
    <property type="project" value="TreeGrafter"/>
</dbReference>
<dbReference type="SMART" id="SM00290">
    <property type="entry name" value="ZnF_UBP"/>
    <property type="match status" value="1"/>
</dbReference>
<name>A0A0V0QQI9_PSEPJ</name>
<dbReference type="PANTHER" id="PTHR24007:SF7">
    <property type="entry name" value="BRCA1-ASSOCIATED PROTEIN"/>
    <property type="match status" value="1"/>
</dbReference>
<dbReference type="EMBL" id="LDAU01000120">
    <property type="protein sequence ID" value="KRX04298.1"/>
    <property type="molecule type" value="Genomic_DNA"/>
</dbReference>
<dbReference type="GO" id="GO:0061630">
    <property type="term" value="F:ubiquitin protein ligase activity"/>
    <property type="evidence" value="ECO:0007669"/>
    <property type="project" value="TreeGrafter"/>
</dbReference>
<dbReference type="AlphaFoldDB" id="A0A0V0QQI9"/>
<reference evidence="5 6" key="1">
    <citation type="journal article" date="2015" name="Sci. Rep.">
        <title>Genome of the facultative scuticociliatosis pathogen Pseudocohnilembus persalinus provides insight into its virulence through horizontal gene transfer.</title>
        <authorList>
            <person name="Xiong J."/>
            <person name="Wang G."/>
            <person name="Cheng J."/>
            <person name="Tian M."/>
            <person name="Pan X."/>
            <person name="Warren A."/>
            <person name="Jiang C."/>
            <person name="Yuan D."/>
            <person name="Miao W."/>
        </authorList>
    </citation>
    <scope>NUCLEOTIDE SEQUENCE [LARGE SCALE GENOMIC DNA]</scope>
    <source>
        <strain evidence="5">36N120E</strain>
    </source>
</reference>
<evidence type="ECO:0000313" key="5">
    <source>
        <dbReference type="EMBL" id="KRX04298.1"/>
    </source>
</evidence>
<dbReference type="OrthoDB" id="273556at2759"/>
<feature type="coiled-coil region" evidence="2">
    <location>
        <begin position="213"/>
        <end position="294"/>
    </location>
</feature>
<keyword evidence="1" id="KW-0863">Zinc-finger</keyword>
<protein>
    <recommendedName>
        <fullName evidence="7">RING-type domain-containing protein</fullName>
    </recommendedName>
</protein>
<evidence type="ECO:0000256" key="2">
    <source>
        <dbReference type="SAM" id="Coils"/>
    </source>
</evidence>
<dbReference type="InterPro" id="IPR001841">
    <property type="entry name" value="Znf_RING"/>
</dbReference>
<dbReference type="PROSITE" id="PS50271">
    <property type="entry name" value="ZF_UBP"/>
    <property type="match status" value="1"/>
</dbReference>
<evidence type="ECO:0000259" key="3">
    <source>
        <dbReference type="PROSITE" id="PS50089"/>
    </source>
</evidence>
<dbReference type="Gene3D" id="3.30.40.10">
    <property type="entry name" value="Zinc/RING finger domain, C3HC4 (zinc finger)"/>
    <property type="match status" value="2"/>
</dbReference>
<comment type="caution">
    <text evidence="5">The sequence shown here is derived from an EMBL/GenBank/DDBJ whole genome shotgun (WGS) entry which is preliminary data.</text>
</comment>
<proteinExistence type="predicted"/>
<keyword evidence="1" id="KW-0862">Zinc</keyword>
<dbReference type="PROSITE" id="PS50089">
    <property type="entry name" value="ZF_RING_2"/>
    <property type="match status" value="1"/>
</dbReference>
<feature type="domain" description="UBP-type" evidence="4">
    <location>
        <begin position="117"/>
        <end position="212"/>
    </location>
</feature>
<dbReference type="InParanoid" id="A0A0V0QQI9"/>
<evidence type="ECO:0000313" key="6">
    <source>
        <dbReference type="Proteomes" id="UP000054937"/>
    </source>
</evidence>
<keyword evidence="6" id="KW-1185">Reference proteome</keyword>
<feature type="domain" description="RING-type" evidence="3">
    <location>
        <begin position="52"/>
        <end position="123"/>
    </location>
</feature>
<dbReference type="InterPro" id="IPR001607">
    <property type="entry name" value="Znf_UBP"/>
</dbReference>
<dbReference type="GO" id="GO:0008270">
    <property type="term" value="F:zinc ion binding"/>
    <property type="evidence" value="ECO:0007669"/>
    <property type="project" value="UniProtKB-KW"/>
</dbReference>
<evidence type="ECO:0000256" key="1">
    <source>
        <dbReference type="PROSITE-ProRule" id="PRU00502"/>
    </source>
</evidence>
<keyword evidence="2" id="KW-0175">Coiled coil</keyword>
<gene>
    <name evidence="5" type="ORF">PPERSA_11422</name>
</gene>
<dbReference type="GO" id="GO:0016567">
    <property type="term" value="P:protein ubiquitination"/>
    <property type="evidence" value="ECO:0007669"/>
    <property type="project" value="TreeGrafter"/>
</dbReference>
<dbReference type="SMART" id="SM00184">
    <property type="entry name" value="RING"/>
    <property type="match status" value="1"/>
</dbReference>
<sequence>MEIISDSNIENEKQLKLELLFITEANKQYKDSNILNVQEMKKLLYIYNDLECAICKENLILESLKQKKKTYQTNYQEQLYQEQNKQQLQDDKKKEEIISILCGHYFHWYCLSNYQQTICPLCRYHQQPPQIQFCTSCGESENLWMCLLCGTFHCGFEFDEKSHIRHHYFETQHNFSMEIESKLVFDNYENQYVHRLLQNDFDGKIITSKKNQSKQSDEKIQNVEDILKQYENIMGDQLQSQRKFFEDKLINIKEQFIGMLNNKRNQIDKIEEQIIQEEKDKNALKNKLAISNNELSYEKASFLQTYENQI</sequence>
<evidence type="ECO:0000259" key="4">
    <source>
        <dbReference type="PROSITE" id="PS50271"/>
    </source>
</evidence>
<organism evidence="5 6">
    <name type="scientific">Pseudocohnilembus persalinus</name>
    <name type="common">Ciliate</name>
    <dbReference type="NCBI Taxonomy" id="266149"/>
    <lineage>
        <taxon>Eukaryota</taxon>
        <taxon>Sar</taxon>
        <taxon>Alveolata</taxon>
        <taxon>Ciliophora</taxon>
        <taxon>Intramacronucleata</taxon>
        <taxon>Oligohymenophorea</taxon>
        <taxon>Scuticociliatia</taxon>
        <taxon>Philasterida</taxon>
        <taxon>Pseudocohnilembidae</taxon>
        <taxon>Pseudocohnilembus</taxon>
    </lineage>
</organism>
<accession>A0A0V0QQI9</accession>
<evidence type="ECO:0008006" key="7">
    <source>
        <dbReference type="Google" id="ProtNLM"/>
    </source>
</evidence>
<dbReference type="InterPro" id="IPR013087">
    <property type="entry name" value="Znf_C2H2_type"/>
</dbReference>